<keyword evidence="1" id="KW-0732">Signal</keyword>
<dbReference type="AlphaFoldDB" id="A0A8T0H2F4"/>
<gene>
    <name evidence="2" type="ORF">KC19_8G117500</name>
</gene>
<feature type="signal peptide" evidence="1">
    <location>
        <begin position="1"/>
        <end position="26"/>
    </location>
</feature>
<evidence type="ECO:0000256" key="1">
    <source>
        <dbReference type="SAM" id="SignalP"/>
    </source>
</evidence>
<evidence type="ECO:0008006" key="4">
    <source>
        <dbReference type="Google" id="ProtNLM"/>
    </source>
</evidence>
<dbReference type="EMBL" id="CM026429">
    <property type="protein sequence ID" value="KAG0564524.1"/>
    <property type="molecule type" value="Genomic_DNA"/>
</dbReference>
<comment type="caution">
    <text evidence="2">The sequence shown here is derived from an EMBL/GenBank/DDBJ whole genome shotgun (WGS) entry which is preliminary data.</text>
</comment>
<sequence>MKFPGLITLIIHLLLTLVARNTEVDSRTTRLRLQFQRIGRGPMLARRRLWRPTSILYHVRCSQCIIEGRRSSWGRRLLRCTDLKRVDKRIPT</sequence>
<reference evidence="2" key="1">
    <citation type="submission" date="2020-06" db="EMBL/GenBank/DDBJ databases">
        <title>WGS assembly of Ceratodon purpureus strain R40.</title>
        <authorList>
            <person name="Carey S.B."/>
            <person name="Jenkins J."/>
            <person name="Shu S."/>
            <person name="Lovell J.T."/>
            <person name="Sreedasyam A."/>
            <person name="Maumus F."/>
            <person name="Tiley G.P."/>
            <person name="Fernandez-Pozo N."/>
            <person name="Barry K."/>
            <person name="Chen C."/>
            <person name="Wang M."/>
            <person name="Lipzen A."/>
            <person name="Daum C."/>
            <person name="Saski C.A."/>
            <person name="Payton A.C."/>
            <person name="Mcbreen J.C."/>
            <person name="Conrad R.E."/>
            <person name="Kollar L.M."/>
            <person name="Olsson S."/>
            <person name="Huttunen S."/>
            <person name="Landis J.B."/>
            <person name="Wickett N.J."/>
            <person name="Johnson M.G."/>
            <person name="Rensing S.A."/>
            <person name="Grimwood J."/>
            <person name="Schmutz J."/>
            <person name="Mcdaniel S.F."/>
        </authorList>
    </citation>
    <scope>NUCLEOTIDE SEQUENCE</scope>
    <source>
        <strain evidence="2">R40</strain>
    </source>
</reference>
<keyword evidence="3" id="KW-1185">Reference proteome</keyword>
<feature type="chain" id="PRO_5035867430" description="Secreted protein" evidence="1">
    <location>
        <begin position="27"/>
        <end position="92"/>
    </location>
</feature>
<dbReference type="Proteomes" id="UP000822688">
    <property type="component" value="Chromosome 8"/>
</dbReference>
<evidence type="ECO:0000313" key="2">
    <source>
        <dbReference type="EMBL" id="KAG0564524.1"/>
    </source>
</evidence>
<proteinExistence type="predicted"/>
<organism evidence="2 3">
    <name type="scientific">Ceratodon purpureus</name>
    <name type="common">Fire moss</name>
    <name type="synonym">Dicranum purpureum</name>
    <dbReference type="NCBI Taxonomy" id="3225"/>
    <lineage>
        <taxon>Eukaryota</taxon>
        <taxon>Viridiplantae</taxon>
        <taxon>Streptophyta</taxon>
        <taxon>Embryophyta</taxon>
        <taxon>Bryophyta</taxon>
        <taxon>Bryophytina</taxon>
        <taxon>Bryopsida</taxon>
        <taxon>Dicranidae</taxon>
        <taxon>Pseudoditrichales</taxon>
        <taxon>Ditrichaceae</taxon>
        <taxon>Ceratodon</taxon>
    </lineage>
</organism>
<protein>
    <recommendedName>
        <fullName evidence="4">Secreted protein</fullName>
    </recommendedName>
</protein>
<accession>A0A8T0H2F4</accession>
<name>A0A8T0H2F4_CERPU</name>
<evidence type="ECO:0000313" key="3">
    <source>
        <dbReference type="Proteomes" id="UP000822688"/>
    </source>
</evidence>